<protein>
    <recommendedName>
        <fullName evidence="3">Nidogen G2 beta-barrel domain-containing protein</fullName>
    </recommendedName>
</protein>
<feature type="non-terminal residue" evidence="1">
    <location>
        <position position="55"/>
    </location>
</feature>
<accession>A0A091Q2I4</accession>
<feature type="non-terminal residue" evidence="1">
    <location>
        <position position="1"/>
    </location>
</feature>
<organism evidence="1 2">
    <name type="scientific">Leptosomus discolor</name>
    <name type="common">Madagascar cuckoo roller</name>
    <name type="synonym">Cuculus discolor</name>
    <dbReference type="NCBI Taxonomy" id="188344"/>
    <lineage>
        <taxon>Eukaryota</taxon>
        <taxon>Metazoa</taxon>
        <taxon>Chordata</taxon>
        <taxon>Craniata</taxon>
        <taxon>Vertebrata</taxon>
        <taxon>Euteleostomi</taxon>
        <taxon>Archelosauria</taxon>
        <taxon>Archosauria</taxon>
        <taxon>Dinosauria</taxon>
        <taxon>Saurischia</taxon>
        <taxon>Theropoda</taxon>
        <taxon>Coelurosauria</taxon>
        <taxon>Aves</taxon>
        <taxon>Neognathae</taxon>
        <taxon>Neoaves</taxon>
        <taxon>Telluraves</taxon>
        <taxon>Coraciimorphae</taxon>
        <taxon>Coraciiformes</taxon>
        <taxon>Leptosomidae</taxon>
        <taxon>Leptosomus</taxon>
    </lineage>
</organism>
<dbReference type="Proteomes" id="UP000053001">
    <property type="component" value="Unassembled WGS sequence"/>
</dbReference>
<keyword evidence="2" id="KW-1185">Reference proteome</keyword>
<proteinExistence type="predicted"/>
<sequence>NGFKLKESRFRLGLRKRFFSTRVVRLWNRLPREVVDVPSLEVLKARLDEALSNLV</sequence>
<evidence type="ECO:0000313" key="1">
    <source>
        <dbReference type="EMBL" id="KFQ14110.1"/>
    </source>
</evidence>
<dbReference type="AlphaFoldDB" id="A0A091Q2I4"/>
<gene>
    <name evidence="1" type="ORF">N330_01103</name>
</gene>
<name>A0A091Q2I4_LEPDC</name>
<evidence type="ECO:0008006" key="3">
    <source>
        <dbReference type="Google" id="ProtNLM"/>
    </source>
</evidence>
<reference evidence="1 2" key="1">
    <citation type="submission" date="2014-04" db="EMBL/GenBank/DDBJ databases">
        <title>Genome evolution of avian class.</title>
        <authorList>
            <person name="Zhang G."/>
            <person name="Li C."/>
        </authorList>
    </citation>
    <scope>NUCLEOTIDE SEQUENCE [LARGE SCALE GENOMIC DNA]</scope>
    <source>
        <strain evidence="1">BGI_N330</strain>
    </source>
</reference>
<dbReference type="EMBL" id="KK684759">
    <property type="protein sequence ID" value="KFQ14110.1"/>
    <property type="molecule type" value="Genomic_DNA"/>
</dbReference>
<evidence type="ECO:0000313" key="2">
    <source>
        <dbReference type="Proteomes" id="UP000053001"/>
    </source>
</evidence>
<dbReference type="PhylomeDB" id="A0A091Q2I4"/>